<dbReference type="AlphaFoldDB" id="A0A0N8KR99"/>
<gene>
    <name evidence="1" type="ORF">MPEBLZ_01102</name>
</gene>
<protein>
    <submittedName>
        <fullName evidence="1">Uncharacterized protein</fullName>
    </submittedName>
</protein>
<reference evidence="1 2" key="1">
    <citation type="submission" date="2015-09" db="EMBL/GenBank/DDBJ databases">
        <title>A metagenomics-based metabolic model of nitrate-dependent anaerobic oxidation of methane by Methanoperedens-like archaea.</title>
        <authorList>
            <person name="Arshad A."/>
            <person name="Speth D.R."/>
            <person name="De Graaf R.M."/>
            <person name="Op Den Camp H.J."/>
            <person name="Jetten M.S."/>
            <person name="Welte C.U."/>
        </authorList>
    </citation>
    <scope>NUCLEOTIDE SEQUENCE [LARGE SCALE GENOMIC DNA]</scope>
</reference>
<proteinExistence type="predicted"/>
<sequence>MKIRLEIEGTNACSINYKGPECIDLAVAYLNSIEADEVEVQVHIVKDDGTKADAEFEGEFPVLSAMKFILAASKTRNEIPPRTSIMNNISESKTLTLKERLEMFLRFEYPRVWFTSLDVKKQYESVYGKIGLSTVSTYLARMSRENILIRRGNRSQREYQFKDKNNIISNMEFGLVK</sequence>
<dbReference type="Proteomes" id="UP000050360">
    <property type="component" value="Unassembled WGS sequence"/>
</dbReference>
<evidence type="ECO:0000313" key="1">
    <source>
        <dbReference type="EMBL" id="KPQ44346.1"/>
    </source>
</evidence>
<organism evidence="1 2">
    <name type="scientific">Candidatus Methanoperedens nitratireducens</name>
    <dbReference type="NCBI Taxonomy" id="1392998"/>
    <lineage>
        <taxon>Archaea</taxon>
        <taxon>Methanobacteriati</taxon>
        <taxon>Methanobacteriota</taxon>
        <taxon>Stenosarchaea group</taxon>
        <taxon>Methanomicrobia</taxon>
        <taxon>Methanosarcinales</taxon>
        <taxon>ANME-2 cluster</taxon>
        <taxon>Candidatus Methanoperedentaceae</taxon>
        <taxon>Candidatus Methanoperedens</taxon>
    </lineage>
</organism>
<dbReference type="EMBL" id="LKCM01000099">
    <property type="protein sequence ID" value="KPQ44346.1"/>
    <property type="molecule type" value="Genomic_DNA"/>
</dbReference>
<comment type="caution">
    <text evidence="1">The sequence shown here is derived from an EMBL/GenBank/DDBJ whole genome shotgun (WGS) entry which is preliminary data.</text>
</comment>
<evidence type="ECO:0000313" key="2">
    <source>
        <dbReference type="Proteomes" id="UP000050360"/>
    </source>
</evidence>
<accession>A0A0N8KR99</accession>
<name>A0A0N8KR99_9EURY</name>